<sequence length="391" mass="39354">MLGEERPIGIKLTNGGNVDWFYGGGNIAYSSKYEVFTTIPPIVRQGKTVGVFESGKIVEYWFASGTTEADLILKNLSTGDGNGSQGPQGERGAIGVTGATGSTGFQGVQGIMGATGAIGFQGSQGLQGFQGFQGSIGLQGSQGVQGIQGYIGATGSQGVQGFQGNTGATGTQGMQGLQGLQGFQGNVGATGNQGVQGFQGAIGSQGNQGVAGATGPQGLQGATGSSGASITGTFFHAPLGVFPNSKDASEGHGANVIVVTKFYLPFTLLVNKLSTHITTPGAAGATVQMGVYSEAGNRLTYTTPSAASNVGLIEANVVTPITLSPGFYWSAWVPTDNTVLAYGTFNSGSGFFRNTVLLGDATNTVSGGVMPPTLGTINNTGNNCQVVLLST</sequence>
<evidence type="ECO:0000313" key="1">
    <source>
        <dbReference type="EMBL" id="TWR26895.1"/>
    </source>
</evidence>
<dbReference type="Pfam" id="PF01391">
    <property type="entry name" value="Collagen"/>
    <property type="match status" value="2"/>
</dbReference>
<dbReference type="AlphaFoldDB" id="A0A563U6D2"/>
<dbReference type="PANTHER" id="PTHR24023:SF1095">
    <property type="entry name" value="EGF-LIKE DOMAIN-CONTAINING PROTEIN"/>
    <property type="match status" value="1"/>
</dbReference>
<name>A0A563U6D2_9SPHI</name>
<dbReference type="GO" id="GO:0005615">
    <property type="term" value="C:extracellular space"/>
    <property type="evidence" value="ECO:0007669"/>
    <property type="project" value="TreeGrafter"/>
</dbReference>
<dbReference type="GO" id="GO:0030020">
    <property type="term" value="F:extracellular matrix structural constituent conferring tensile strength"/>
    <property type="evidence" value="ECO:0007669"/>
    <property type="project" value="TreeGrafter"/>
</dbReference>
<dbReference type="EMBL" id="VOEI01000002">
    <property type="protein sequence ID" value="TWR26895.1"/>
    <property type="molecule type" value="Genomic_DNA"/>
</dbReference>
<dbReference type="GO" id="GO:0030198">
    <property type="term" value="P:extracellular matrix organization"/>
    <property type="evidence" value="ECO:0007669"/>
    <property type="project" value="TreeGrafter"/>
</dbReference>
<keyword evidence="1" id="KW-0176">Collagen</keyword>
<proteinExistence type="predicted"/>
<gene>
    <name evidence="1" type="ORF">FPZ42_07625</name>
</gene>
<evidence type="ECO:0000313" key="2">
    <source>
        <dbReference type="Proteomes" id="UP000318010"/>
    </source>
</evidence>
<dbReference type="InterPro" id="IPR050149">
    <property type="entry name" value="Collagen_superfamily"/>
</dbReference>
<dbReference type="RefSeq" id="WP_146269986.1">
    <property type="nucleotide sequence ID" value="NZ_VOEI01000002.1"/>
</dbReference>
<dbReference type="PANTHER" id="PTHR24023">
    <property type="entry name" value="COLLAGEN ALPHA"/>
    <property type="match status" value="1"/>
</dbReference>
<organism evidence="1 2">
    <name type="scientific">Mucilaginibacter achroorhodeus</name>
    <dbReference type="NCBI Taxonomy" id="2599294"/>
    <lineage>
        <taxon>Bacteria</taxon>
        <taxon>Pseudomonadati</taxon>
        <taxon>Bacteroidota</taxon>
        <taxon>Sphingobacteriia</taxon>
        <taxon>Sphingobacteriales</taxon>
        <taxon>Sphingobacteriaceae</taxon>
        <taxon>Mucilaginibacter</taxon>
    </lineage>
</organism>
<dbReference type="Proteomes" id="UP000318010">
    <property type="component" value="Unassembled WGS sequence"/>
</dbReference>
<comment type="caution">
    <text evidence="1">The sequence shown here is derived from an EMBL/GenBank/DDBJ whole genome shotgun (WGS) entry which is preliminary data.</text>
</comment>
<accession>A0A563U6D2</accession>
<dbReference type="InterPro" id="IPR008160">
    <property type="entry name" value="Collagen"/>
</dbReference>
<protein>
    <submittedName>
        <fullName evidence="1">Collagen-like protein</fullName>
    </submittedName>
</protein>
<dbReference type="OrthoDB" id="800106at2"/>
<reference evidence="1 2" key="1">
    <citation type="submission" date="2019-07" db="EMBL/GenBank/DDBJ databases">
        <authorList>
            <person name="Kim J."/>
        </authorList>
    </citation>
    <scope>NUCLEOTIDE SEQUENCE [LARGE SCALE GENOMIC DNA]</scope>
    <source>
        <strain evidence="1 2">MJ1a</strain>
    </source>
</reference>
<dbReference type="GO" id="GO:0031012">
    <property type="term" value="C:extracellular matrix"/>
    <property type="evidence" value="ECO:0007669"/>
    <property type="project" value="TreeGrafter"/>
</dbReference>
<keyword evidence="2" id="KW-1185">Reference proteome</keyword>